<gene>
    <name evidence="1" type="ORF">AC477_04810</name>
</gene>
<reference evidence="1 2" key="1">
    <citation type="submission" date="2015-06" db="EMBL/GenBank/DDBJ databases">
        <title>New insights into the roles of widespread benthic archaea in carbon and nitrogen cycling.</title>
        <authorList>
            <person name="Lazar C.S."/>
            <person name="Baker B.J."/>
            <person name="Seitz K.W."/>
            <person name="Hyde A.S."/>
            <person name="Dick G.J."/>
            <person name="Hinrichs K.-U."/>
            <person name="Teske A.P."/>
        </authorList>
    </citation>
    <scope>NUCLEOTIDE SEQUENCE [LARGE SCALE GENOMIC DNA]</scope>
    <source>
        <strain evidence="1">SG8-32-1</strain>
    </source>
</reference>
<sequence length="215" mass="24669">MTQKLGQIDKPKVAIFLNARKLFCLPLIPSLKLEKGSDDLRNSSDLFWREVAAQITDLEKAGRVSYVFYESVTSDGNAGLEVVNQISEQSYDIVKEKLGQGAKFVVIEDEQVLDEFVDWSICLSVVRKSQKVLNKILELFRDVSKRRFEGNAKIIDDTLKKGEAALLVMNDENRMQLQSYLPSDIEVFLIHPPSLNDFQRCFTDYWKNQINKTQD</sequence>
<comment type="caution">
    <text evidence="1">The sequence shown here is derived from an EMBL/GenBank/DDBJ whole genome shotgun (WGS) entry which is preliminary data.</text>
</comment>
<organism evidence="1 2">
    <name type="scientific">miscellaneous Crenarchaeota group-1 archaeon SG8-32-1</name>
    <dbReference type="NCBI Taxonomy" id="1685124"/>
    <lineage>
        <taxon>Archaea</taxon>
        <taxon>Candidatus Bathyarchaeota</taxon>
        <taxon>MCG-1</taxon>
    </lineage>
</organism>
<dbReference type="Proteomes" id="UP000037237">
    <property type="component" value="Unassembled WGS sequence"/>
</dbReference>
<protein>
    <submittedName>
        <fullName evidence="1">Uncharacterized protein</fullName>
    </submittedName>
</protein>
<dbReference type="AlphaFoldDB" id="A0A0M0BQI7"/>
<evidence type="ECO:0000313" key="1">
    <source>
        <dbReference type="EMBL" id="KON30635.1"/>
    </source>
</evidence>
<dbReference type="EMBL" id="LFWU01000119">
    <property type="protein sequence ID" value="KON30635.1"/>
    <property type="molecule type" value="Genomic_DNA"/>
</dbReference>
<accession>A0A0M0BQI7</accession>
<evidence type="ECO:0000313" key="2">
    <source>
        <dbReference type="Proteomes" id="UP000037237"/>
    </source>
</evidence>
<proteinExistence type="predicted"/>
<name>A0A0M0BQI7_9ARCH</name>